<evidence type="ECO:0000256" key="1">
    <source>
        <dbReference type="SAM" id="MobiDB-lite"/>
    </source>
</evidence>
<evidence type="ECO:0000313" key="2">
    <source>
        <dbReference type="EMBL" id="PNX99850.1"/>
    </source>
</evidence>
<organism evidence="2 3">
    <name type="scientific">Trifolium pratense</name>
    <name type="common">Red clover</name>
    <dbReference type="NCBI Taxonomy" id="57577"/>
    <lineage>
        <taxon>Eukaryota</taxon>
        <taxon>Viridiplantae</taxon>
        <taxon>Streptophyta</taxon>
        <taxon>Embryophyta</taxon>
        <taxon>Tracheophyta</taxon>
        <taxon>Spermatophyta</taxon>
        <taxon>Magnoliopsida</taxon>
        <taxon>eudicotyledons</taxon>
        <taxon>Gunneridae</taxon>
        <taxon>Pentapetalae</taxon>
        <taxon>rosids</taxon>
        <taxon>fabids</taxon>
        <taxon>Fabales</taxon>
        <taxon>Fabaceae</taxon>
        <taxon>Papilionoideae</taxon>
        <taxon>50 kb inversion clade</taxon>
        <taxon>NPAAA clade</taxon>
        <taxon>Hologalegina</taxon>
        <taxon>IRL clade</taxon>
        <taxon>Trifolieae</taxon>
        <taxon>Trifolium</taxon>
    </lineage>
</organism>
<feature type="compositionally biased region" description="Polar residues" evidence="1">
    <location>
        <begin position="106"/>
        <end position="118"/>
    </location>
</feature>
<reference evidence="2 3" key="1">
    <citation type="journal article" date="2014" name="Am. J. Bot.">
        <title>Genome assembly and annotation for red clover (Trifolium pratense; Fabaceae).</title>
        <authorList>
            <person name="Istvanek J."/>
            <person name="Jaros M."/>
            <person name="Krenek A."/>
            <person name="Repkova J."/>
        </authorList>
    </citation>
    <scope>NUCLEOTIDE SEQUENCE [LARGE SCALE GENOMIC DNA]</scope>
    <source>
        <strain evidence="3">cv. Tatra</strain>
        <tissue evidence="2">Young leaves</tissue>
    </source>
</reference>
<sequence>RDGVGLEQSGGFAAVTTDCGRHIAVMKQSEEVECGGREHSLKPIILESDVVPDVSTSLAQAGQNAETMPKNPEEESESESAYENEKSQTKIVTDEEEEVSSDVVVNSQSGESEKTVSNNEEENMSVDKVELVVKVVVDADDLDSKDQPLEKSLGPSIAKRLRNMKGCAIYKQAHCGIQENNWCWL</sequence>
<dbReference type="Proteomes" id="UP000236291">
    <property type="component" value="Unassembled WGS sequence"/>
</dbReference>
<feature type="compositionally biased region" description="Polar residues" evidence="1">
    <location>
        <begin position="55"/>
        <end position="66"/>
    </location>
</feature>
<accession>A0A2K3N9Z6</accession>
<feature type="region of interest" description="Disordered" evidence="1">
    <location>
        <begin position="55"/>
        <end position="124"/>
    </location>
</feature>
<dbReference type="AlphaFoldDB" id="A0A2K3N9Z6"/>
<reference evidence="2 3" key="2">
    <citation type="journal article" date="2017" name="Front. Plant Sci.">
        <title>Gene Classification and Mining of Molecular Markers Useful in Red Clover (Trifolium pratense) Breeding.</title>
        <authorList>
            <person name="Istvanek J."/>
            <person name="Dluhosova J."/>
            <person name="Dluhos P."/>
            <person name="Patkova L."/>
            <person name="Nedelnik J."/>
            <person name="Repkova J."/>
        </authorList>
    </citation>
    <scope>NUCLEOTIDE SEQUENCE [LARGE SCALE GENOMIC DNA]</scope>
    <source>
        <strain evidence="3">cv. Tatra</strain>
        <tissue evidence="2">Young leaves</tissue>
    </source>
</reference>
<comment type="caution">
    <text evidence="2">The sequence shown here is derived from an EMBL/GenBank/DDBJ whole genome shotgun (WGS) entry which is preliminary data.</text>
</comment>
<name>A0A2K3N9Z6_TRIPR</name>
<evidence type="ECO:0000313" key="3">
    <source>
        <dbReference type="Proteomes" id="UP000236291"/>
    </source>
</evidence>
<protein>
    <submittedName>
        <fullName evidence="2">Uncharacterized protein</fullName>
    </submittedName>
</protein>
<gene>
    <name evidence="2" type="ORF">L195_g023121</name>
</gene>
<feature type="non-terminal residue" evidence="2">
    <location>
        <position position="1"/>
    </location>
</feature>
<dbReference type="ExpressionAtlas" id="A0A2K3N9Z6">
    <property type="expression patterns" value="baseline"/>
</dbReference>
<proteinExistence type="predicted"/>
<dbReference type="EMBL" id="ASHM01018233">
    <property type="protein sequence ID" value="PNX99850.1"/>
    <property type="molecule type" value="Genomic_DNA"/>
</dbReference>